<sequence length="715" mass="81336">MVADTNLPSSGVFIRQSGSYLASSSTKRLQIRPNLTSYPEPKMKVQKRSGVHSIPNRDILKTNSEPLLLNASNDLAHSDDFVVNSPAPFSSIDDQYVSPSRLFPSSVNRISHFTRPVGLQLRHQSARLRYAQNELDRLDFPQDDFVVIDPACIRSDDSFVQPGSSVCLGTPISSKSRRTSQPPRRCGPTVERFVDRLPYQTVEVGHANDISVAPVRAKTSIPHPDHLSLHDLHPICQPDMSPPKKQKRHIPNHEFAVFRDGTDEEPNCSTSNTANPRHPTLTQRNRRRQPTAEAPAHLEESVEILTDMNYTENVQPLLSPESSTVPNSNLVTIDDKLNAKPERTVTAKTIRRQEAFSRMSKRLLCGVVEMPLGTDQNAVSIEGGNRTNAQAICSQVFSCRDDWLNEPGLRLVDFYHLVNDDIRLLCWLARRRLIPNRMQCNKVDCDARLFLVPDSGNLDGWVWRCDKCRNTRSIRHRSIFTHCDMPIKTATKILYLWSIGHPRDLIPYDTDSSAQDANDWLYCIREVCRETNADLKERIGGVEGVAEEPGYCRVVEVDESLFSCWVHDPQLGPTVRKVWLLGGVERGTERTFLARCPQNSRDAFSLIPVIREFVKPGTAIITDEWEGYAPLNQLPEGYQHYITDRTKGILCPEQNAVHIQKITGQWSHWKRNFESLNGIRSDEFETRLDEFLWRMRHSKAILQSFNYSVTLLFEV</sequence>
<evidence type="ECO:0000259" key="2">
    <source>
        <dbReference type="SMART" id="SM01126"/>
    </source>
</evidence>
<protein>
    <recommendedName>
        <fullName evidence="2">ISXO2-like transposase domain-containing protein</fullName>
    </recommendedName>
</protein>
<feature type="compositionally biased region" description="Polar residues" evidence="1">
    <location>
        <begin position="267"/>
        <end position="283"/>
    </location>
</feature>
<dbReference type="Proteomes" id="UP000822476">
    <property type="component" value="Unassembled WGS sequence"/>
</dbReference>
<organism evidence="3 4">
    <name type="scientific">Paragonimus skrjabini miyazakii</name>
    <dbReference type="NCBI Taxonomy" id="59628"/>
    <lineage>
        <taxon>Eukaryota</taxon>
        <taxon>Metazoa</taxon>
        <taxon>Spiralia</taxon>
        <taxon>Lophotrochozoa</taxon>
        <taxon>Platyhelminthes</taxon>
        <taxon>Trematoda</taxon>
        <taxon>Digenea</taxon>
        <taxon>Plagiorchiida</taxon>
        <taxon>Troglotremata</taxon>
        <taxon>Troglotrematidae</taxon>
        <taxon>Paragonimus</taxon>
    </lineage>
</organism>
<reference evidence="3" key="1">
    <citation type="submission" date="2019-07" db="EMBL/GenBank/DDBJ databases">
        <title>Annotation for the trematode Paragonimus miyazaki's.</title>
        <authorList>
            <person name="Choi Y.-J."/>
        </authorList>
    </citation>
    <scope>NUCLEOTIDE SEQUENCE</scope>
    <source>
        <strain evidence="3">Japan</strain>
    </source>
</reference>
<evidence type="ECO:0000313" key="3">
    <source>
        <dbReference type="EMBL" id="KAF7232976.1"/>
    </source>
</evidence>
<keyword evidence="4" id="KW-1185">Reference proteome</keyword>
<dbReference type="SMART" id="SM01126">
    <property type="entry name" value="DDE_Tnp_IS1595"/>
    <property type="match status" value="1"/>
</dbReference>
<comment type="caution">
    <text evidence="3">The sequence shown here is derived from an EMBL/GenBank/DDBJ whole genome shotgun (WGS) entry which is preliminary data.</text>
</comment>
<dbReference type="EMBL" id="JTDE01021405">
    <property type="protein sequence ID" value="KAF7232976.1"/>
    <property type="molecule type" value="Genomic_DNA"/>
</dbReference>
<evidence type="ECO:0000256" key="1">
    <source>
        <dbReference type="SAM" id="MobiDB-lite"/>
    </source>
</evidence>
<feature type="domain" description="ISXO2-like transposase" evidence="2">
    <location>
        <begin position="547"/>
        <end position="696"/>
    </location>
</feature>
<accession>A0A8S9YA25</accession>
<feature type="region of interest" description="Disordered" evidence="1">
    <location>
        <begin position="259"/>
        <end position="296"/>
    </location>
</feature>
<proteinExistence type="predicted"/>
<dbReference type="InterPro" id="IPR053164">
    <property type="entry name" value="IS1016-like_transposase"/>
</dbReference>
<dbReference type="PANTHER" id="PTHR47163:SF2">
    <property type="entry name" value="SI:DKEY-17M8.2"/>
    <property type="match status" value="1"/>
</dbReference>
<dbReference type="Pfam" id="PF12762">
    <property type="entry name" value="DDE_Tnp_IS1595"/>
    <property type="match status" value="1"/>
</dbReference>
<name>A0A8S9YA25_9TREM</name>
<dbReference type="AlphaFoldDB" id="A0A8S9YA25"/>
<evidence type="ECO:0000313" key="4">
    <source>
        <dbReference type="Proteomes" id="UP000822476"/>
    </source>
</evidence>
<dbReference type="OrthoDB" id="6412411at2759"/>
<dbReference type="PANTHER" id="PTHR47163">
    <property type="entry name" value="DDE_TNP_IS1595 DOMAIN-CONTAINING PROTEIN"/>
    <property type="match status" value="1"/>
</dbReference>
<gene>
    <name evidence="3" type="ORF">EG68_07411</name>
</gene>
<dbReference type="InterPro" id="IPR024445">
    <property type="entry name" value="Tnp_ISXO2-like"/>
</dbReference>